<dbReference type="InterPro" id="IPR037176">
    <property type="entry name" value="Osmotin/thaumatin-like_sf"/>
</dbReference>
<dbReference type="PANTHER" id="PTHR36195">
    <property type="entry name" value="DOMAIN PROTEIN, PUTATIVE (AFU_ORTHOLOGUE AFUA_5G01990)-RELATED-RELATED"/>
    <property type="match status" value="1"/>
</dbReference>
<organism evidence="2 3">
    <name type="scientific">Peltaster fructicola</name>
    <dbReference type="NCBI Taxonomy" id="286661"/>
    <lineage>
        <taxon>Eukaryota</taxon>
        <taxon>Fungi</taxon>
        <taxon>Dikarya</taxon>
        <taxon>Ascomycota</taxon>
        <taxon>Pezizomycotina</taxon>
        <taxon>Dothideomycetes</taxon>
        <taxon>Dothideomycetes incertae sedis</taxon>
        <taxon>Peltaster</taxon>
    </lineage>
</organism>
<keyword evidence="1" id="KW-0732">Signal</keyword>
<sequence>MYTSTILASAAILAGSALASTPGKAIIVNACNYPVYLGAVPSADGGYSESDATLAHGDSWNQTWTQLTNGNGWSLKLSKSSDLSHPLQYEYTYHADESVIWFDLSCVDGNPWDGNWEVTSSGNSACTPKQSFYRYATDDAFGMQDCPHDSDITVTLCSGEDQAESIISSIVSAVAPATTATSTTPVAATTTHTVAATTPTVTALQNTWTQHAAATQTTGSGFDGSKYFGGAVQEKVAVNPTTLATVTTPAAAATVNAAVVDADGDIVTVVETVVETAIAYETYVPGKRHVHHPEHPHFR</sequence>
<gene>
    <name evidence="2" type="ORF">AMS68_002680</name>
</gene>
<dbReference type="OrthoDB" id="3682664at2759"/>
<accession>A0A6H0XR37</accession>
<dbReference type="EMBL" id="CP051140">
    <property type="protein sequence ID" value="QIW97162.1"/>
    <property type="molecule type" value="Genomic_DNA"/>
</dbReference>
<evidence type="ECO:0000256" key="1">
    <source>
        <dbReference type="SAM" id="SignalP"/>
    </source>
</evidence>
<dbReference type="Pfam" id="PF04681">
    <property type="entry name" value="Bys1"/>
    <property type="match status" value="1"/>
</dbReference>
<dbReference type="AlphaFoldDB" id="A0A6H0XR37"/>
<name>A0A6H0XR37_9PEZI</name>
<evidence type="ECO:0000313" key="3">
    <source>
        <dbReference type="Proteomes" id="UP000503462"/>
    </source>
</evidence>
<feature type="chain" id="PRO_5026292270" evidence="1">
    <location>
        <begin position="20"/>
        <end position="299"/>
    </location>
</feature>
<proteinExistence type="predicted"/>
<dbReference type="InterPro" id="IPR006771">
    <property type="entry name" value="CetA-like"/>
</dbReference>
<protein>
    <submittedName>
        <fullName evidence="2">Uncharacterized protein</fullName>
    </submittedName>
</protein>
<reference evidence="2 3" key="1">
    <citation type="journal article" date="2016" name="Sci. Rep.">
        <title>Peltaster fructicola genome reveals evolution from an invasive phytopathogen to an ectophytic parasite.</title>
        <authorList>
            <person name="Xu C."/>
            <person name="Chen H."/>
            <person name="Gleason M.L."/>
            <person name="Xu J.R."/>
            <person name="Liu H."/>
            <person name="Zhang R."/>
            <person name="Sun G."/>
        </authorList>
    </citation>
    <scope>NUCLEOTIDE SEQUENCE [LARGE SCALE GENOMIC DNA]</scope>
    <source>
        <strain evidence="2 3">LNHT1506</strain>
    </source>
</reference>
<feature type="signal peptide" evidence="1">
    <location>
        <begin position="1"/>
        <end position="19"/>
    </location>
</feature>
<keyword evidence="3" id="KW-1185">Reference proteome</keyword>
<dbReference type="SUPFAM" id="SSF49870">
    <property type="entry name" value="Osmotin, thaumatin-like protein"/>
    <property type="match status" value="1"/>
</dbReference>
<dbReference type="PANTHER" id="PTHR36195:SF4">
    <property type="entry name" value="DOMAIN PROTEIN, PUTATIVE (AFU_ORTHOLOGUE AFUA_5G01990)-RELATED"/>
    <property type="match status" value="1"/>
</dbReference>
<dbReference type="Proteomes" id="UP000503462">
    <property type="component" value="Chromosome 2"/>
</dbReference>
<evidence type="ECO:0000313" key="2">
    <source>
        <dbReference type="EMBL" id="QIW97162.1"/>
    </source>
</evidence>